<keyword evidence="3" id="KW-0804">Transcription</keyword>
<organism evidence="7 8">
    <name type="scientific">Streptomyces macrosporus</name>
    <dbReference type="NCBI Taxonomy" id="44032"/>
    <lineage>
        <taxon>Bacteria</taxon>
        <taxon>Bacillati</taxon>
        <taxon>Actinomycetota</taxon>
        <taxon>Actinomycetes</taxon>
        <taxon>Kitasatosporales</taxon>
        <taxon>Streptomycetaceae</taxon>
        <taxon>Streptomyces</taxon>
    </lineage>
</organism>
<feature type="compositionally biased region" description="Polar residues" evidence="5">
    <location>
        <begin position="200"/>
        <end position="211"/>
    </location>
</feature>
<reference evidence="8" key="1">
    <citation type="journal article" date="2019" name="Int. J. Syst. Evol. Microbiol.">
        <title>The Global Catalogue of Microorganisms (GCM) 10K type strain sequencing project: providing services to taxonomists for standard genome sequencing and annotation.</title>
        <authorList>
            <consortium name="The Broad Institute Genomics Platform"/>
            <consortium name="The Broad Institute Genome Sequencing Center for Infectious Disease"/>
            <person name="Wu L."/>
            <person name="Ma J."/>
        </authorList>
    </citation>
    <scope>NUCLEOTIDE SEQUENCE [LARGE SCALE GENOMIC DNA]</scope>
    <source>
        <strain evidence="8">JCM 6305</strain>
    </source>
</reference>
<comment type="caution">
    <text evidence="7">The sequence shown here is derived from an EMBL/GenBank/DDBJ whole genome shotgun (WGS) entry which is preliminary data.</text>
</comment>
<dbReference type="InterPro" id="IPR036271">
    <property type="entry name" value="Tet_transcr_reg_TetR-rel_C_sf"/>
</dbReference>
<feature type="compositionally biased region" description="Basic and acidic residues" evidence="5">
    <location>
        <begin position="214"/>
        <end position="224"/>
    </location>
</feature>
<evidence type="ECO:0000256" key="4">
    <source>
        <dbReference type="PROSITE-ProRule" id="PRU00335"/>
    </source>
</evidence>
<feature type="domain" description="HTH tetR-type" evidence="6">
    <location>
        <begin position="6"/>
        <end position="66"/>
    </location>
</feature>
<accession>A0ABP5WL77</accession>
<evidence type="ECO:0000259" key="6">
    <source>
        <dbReference type="PROSITE" id="PS50977"/>
    </source>
</evidence>
<dbReference type="PANTHER" id="PTHR30055:SF234">
    <property type="entry name" value="HTH-TYPE TRANSCRIPTIONAL REGULATOR BETI"/>
    <property type="match status" value="1"/>
</dbReference>
<dbReference type="Pfam" id="PF00440">
    <property type="entry name" value="TetR_N"/>
    <property type="match status" value="1"/>
</dbReference>
<dbReference type="InterPro" id="IPR050109">
    <property type="entry name" value="HTH-type_TetR-like_transc_reg"/>
</dbReference>
<sequence length="224" mass="24754">MQERAERTRNALLTAAAAVFDRLGYERATLAEVSETAAVSRGALSFHFSNKSELADSVQSLACASSRDRMEALKRRDVPALQTLIDMTHSAVQQLTDDPVTRAGIRLSVERATPHDPSLHCRITWREAFRDTVQRAAADRSLRSGLVARTVARLALSLVNGAYEAHTDDERPAREWLSETWEILLPVLADEDCAWPFSAHGTTDGTPTIPGQRNAERCSDTHCE</sequence>
<dbReference type="InterPro" id="IPR009057">
    <property type="entry name" value="Homeodomain-like_sf"/>
</dbReference>
<dbReference type="SUPFAM" id="SSF48498">
    <property type="entry name" value="Tetracyclin repressor-like, C-terminal domain"/>
    <property type="match status" value="1"/>
</dbReference>
<dbReference type="PRINTS" id="PR00455">
    <property type="entry name" value="HTHTETR"/>
</dbReference>
<evidence type="ECO:0000256" key="5">
    <source>
        <dbReference type="SAM" id="MobiDB-lite"/>
    </source>
</evidence>
<dbReference type="RefSeq" id="WP_344320619.1">
    <property type="nucleotide sequence ID" value="NZ_BAAASZ010000006.1"/>
</dbReference>
<dbReference type="InterPro" id="IPR001647">
    <property type="entry name" value="HTH_TetR"/>
</dbReference>
<evidence type="ECO:0000313" key="7">
    <source>
        <dbReference type="EMBL" id="GAA2427700.1"/>
    </source>
</evidence>
<dbReference type="Gene3D" id="1.10.357.10">
    <property type="entry name" value="Tetracycline Repressor, domain 2"/>
    <property type="match status" value="1"/>
</dbReference>
<gene>
    <name evidence="7" type="ORF">GCM10010405_07870</name>
</gene>
<dbReference type="InterPro" id="IPR023772">
    <property type="entry name" value="DNA-bd_HTH_TetR-type_CS"/>
</dbReference>
<dbReference type="Proteomes" id="UP001501638">
    <property type="component" value="Unassembled WGS sequence"/>
</dbReference>
<keyword evidence="1" id="KW-0805">Transcription regulation</keyword>
<dbReference type="EMBL" id="BAAASZ010000006">
    <property type="protein sequence ID" value="GAA2427700.1"/>
    <property type="molecule type" value="Genomic_DNA"/>
</dbReference>
<name>A0ABP5WL77_9ACTN</name>
<proteinExistence type="predicted"/>
<dbReference type="PANTHER" id="PTHR30055">
    <property type="entry name" value="HTH-TYPE TRANSCRIPTIONAL REGULATOR RUTR"/>
    <property type="match status" value="1"/>
</dbReference>
<evidence type="ECO:0000313" key="8">
    <source>
        <dbReference type="Proteomes" id="UP001501638"/>
    </source>
</evidence>
<evidence type="ECO:0000256" key="2">
    <source>
        <dbReference type="ARBA" id="ARBA00023125"/>
    </source>
</evidence>
<dbReference type="NCBIfam" id="NF041196">
    <property type="entry name" value="ScbR_bind_reg"/>
    <property type="match status" value="1"/>
</dbReference>
<keyword evidence="8" id="KW-1185">Reference proteome</keyword>
<feature type="region of interest" description="Disordered" evidence="5">
    <location>
        <begin position="199"/>
        <end position="224"/>
    </location>
</feature>
<dbReference type="SUPFAM" id="SSF46689">
    <property type="entry name" value="Homeodomain-like"/>
    <property type="match status" value="1"/>
</dbReference>
<dbReference type="PROSITE" id="PS50977">
    <property type="entry name" value="HTH_TETR_2"/>
    <property type="match status" value="1"/>
</dbReference>
<evidence type="ECO:0000256" key="3">
    <source>
        <dbReference type="ARBA" id="ARBA00023163"/>
    </source>
</evidence>
<evidence type="ECO:0000256" key="1">
    <source>
        <dbReference type="ARBA" id="ARBA00023015"/>
    </source>
</evidence>
<protein>
    <submittedName>
        <fullName evidence="7">ScbR family autoregulator-binding transcription factor</fullName>
    </submittedName>
</protein>
<dbReference type="PROSITE" id="PS01081">
    <property type="entry name" value="HTH_TETR_1"/>
    <property type="match status" value="1"/>
</dbReference>
<feature type="DNA-binding region" description="H-T-H motif" evidence="4">
    <location>
        <begin position="29"/>
        <end position="48"/>
    </location>
</feature>
<dbReference type="InterPro" id="IPR047923">
    <property type="entry name" value="ArpA-like"/>
</dbReference>
<keyword evidence="2 4" id="KW-0238">DNA-binding</keyword>